<dbReference type="InterPro" id="IPR000070">
    <property type="entry name" value="Pectinesterase_cat"/>
</dbReference>
<dbReference type="EMBL" id="CM026428">
    <property type="protein sequence ID" value="KAG0567377.1"/>
    <property type="molecule type" value="Genomic_DNA"/>
</dbReference>
<keyword evidence="11" id="KW-0472">Membrane</keyword>
<comment type="caution">
    <text evidence="13">The sequence shown here is derived from an EMBL/GenBank/DDBJ whole genome shotgun (WGS) entry which is preliminary data.</text>
</comment>
<feature type="transmembrane region" description="Helical" evidence="11">
    <location>
        <begin position="23"/>
        <end position="43"/>
    </location>
</feature>
<comment type="similarity">
    <text evidence="4">In the C-terminal section; belongs to the pectinesterase family.</text>
</comment>
<evidence type="ECO:0000256" key="9">
    <source>
        <dbReference type="PROSITE-ProRule" id="PRU10040"/>
    </source>
</evidence>
<sequence>MDATTPLLEGGRVRHGGCSPRRWVGGVVMSVGALAMVVVFLGGSNTWLHSPLDVACRATFYPETCKATLVGMHRASPEELTGSLVSNAALGVRKTLATVVGNGGGGEVGLSSGERVCHQTLESSIEQLETSLATLTSVGSDVSRYPFDDLKTLLSAAMEFHTTCIDTLMETGALDQHTVDQKQHTEELLSNALAIVNALSRFGTDVRTWERTTSVDGAPDPNSDCVKNSRRFLNRESATDGLLEEETGAFPSWMSSEQQALLIEADPPVDVVVAKDGSGKFKTIQAAIDAAPKSGKTSAKRYVIRIKAGVYDEQVTVPKQATNFMFIGDGAAKSTITGDRSVAKTPGMTTFLSASLIIEGAGFIGKAFAARNTAGAEGHQAVAMRVSADMAAFYLCAFDSWQDTLYTHTFRQYYRECTILGTIDFIFGNGAVAFQSCAIIAKKSPLLGQQNTYTAQGKTDQGQATGLSFQSCIFDATPELKANTGNFKTYLGRPWKTYSTHVNLKCNLMGHIDAAGWLPWNTSDFGLKTSFFAEWQDFGPGAANLGKRVWWSKQITDKNVAMKYQALPFTQANQWVPATGIPLTTSLP</sequence>
<evidence type="ECO:0000256" key="4">
    <source>
        <dbReference type="ARBA" id="ARBA00007786"/>
    </source>
</evidence>
<evidence type="ECO:0000256" key="1">
    <source>
        <dbReference type="ARBA" id="ARBA00004191"/>
    </source>
</evidence>
<evidence type="ECO:0000256" key="5">
    <source>
        <dbReference type="ARBA" id="ARBA00013229"/>
    </source>
</evidence>
<comment type="similarity">
    <text evidence="3">In the N-terminal section; belongs to the PMEI family.</text>
</comment>
<dbReference type="GO" id="GO:0045490">
    <property type="term" value="P:pectin catabolic process"/>
    <property type="evidence" value="ECO:0007669"/>
    <property type="project" value="UniProtKB-UniRule"/>
</dbReference>
<gene>
    <name evidence="13" type="ORF">KC19_7G130700</name>
</gene>
<keyword evidence="14" id="KW-1185">Reference proteome</keyword>
<organism evidence="13 14">
    <name type="scientific">Ceratodon purpureus</name>
    <name type="common">Fire moss</name>
    <name type="synonym">Dicranum purpureum</name>
    <dbReference type="NCBI Taxonomy" id="3225"/>
    <lineage>
        <taxon>Eukaryota</taxon>
        <taxon>Viridiplantae</taxon>
        <taxon>Streptophyta</taxon>
        <taxon>Embryophyta</taxon>
        <taxon>Bryophyta</taxon>
        <taxon>Bryophytina</taxon>
        <taxon>Bryopsida</taxon>
        <taxon>Dicranidae</taxon>
        <taxon>Pseudoditrichales</taxon>
        <taxon>Ditrichaceae</taxon>
        <taxon>Ceratodon</taxon>
    </lineage>
</organism>
<keyword evidence="8 10" id="KW-0063">Aspartyl esterase</keyword>
<keyword evidence="11" id="KW-0812">Transmembrane</keyword>
<dbReference type="Pfam" id="PF04043">
    <property type="entry name" value="PMEI"/>
    <property type="match status" value="1"/>
</dbReference>
<dbReference type="SMART" id="SM00856">
    <property type="entry name" value="PMEI"/>
    <property type="match status" value="1"/>
</dbReference>
<keyword evidence="11" id="KW-1133">Transmembrane helix</keyword>
<feature type="active site" evidence="9">
    <location>
        <position position="424"/>
    </location>
</feature>
<evidence type="ECO:0000256" key="2">
    <source>
        <dbReference type="ARBA" id="ARBA00005184"/>
    </source>
</evidence>
<comment type="catalytic activity">
    <reaction evidence="10">
        <text>[(1-&gt;4)-alpha-D-galacturonosyl methyl ester](n) + n H2O = [(1-&gt;4)-alpha-D-galacturonosyl](n) + n methanol + n H(+)</text>
        <dbReference type="Rhea" id="RHEA:22380"/>
        <dbReference type="Rhea" id="RHEA-COMP:14570"/>
        <dbReference type="Rhea" id="RHEA-COMP:14573"/>
        <dbReference type="ChEBI" id="CHEBI:15377"/>
        <dbReference type="ChEBI" id="CHEBI:15378"/>
        <dbReference type="ChEBI" id="CHEBI:17790"/>
        <dbReference type="ChEBI" id="CHEBI:140522"/>
        <dbReference type="ChEBI" id="CHEBI:140523"/>
        <dbReference type="EC" id="3.1.1.11"/>
    </reaction>
</comment>
<dbReference type="AlphaFoldDB" id="A0A8T0H9L7"/>
<keyword evidence="10" id="KW-0961">Cell wall biogenesis/degradation</keyword>
<reference evidence="13" key="1">
    <citation type="submission" date="2020-06" db="EMBL/GenBank/DDBJ databases">
        <title>WGS assembly of Ceratodon purpureus strain R40.</title>
        <authorList>
            <person name="Carey S.B."/>
            <person name="Jenkins J."/>
            <person name="Shu S."/>
            <person name="Lovell J.T."/>
            <person name="Sreedasyam A."/>
            <person name="Maumus F."/>
            <person name="Tiley G.P."/>
            <person name="Fernandez-Pozo N."/>
            <person name="Barry K."/>
            <person name="Chen C."/>
            <person name="Wang M."/>
            <person name="Lipzen A."/>
            <person name="Daum C."/>
            <person name="Saski C.A."/>
            <person name="Payton A.C."/>
            <person name="Mcbreen J.C."/>
            <person name="Conrad R.E."/>
            <person name="Kollar L.M."/>
            <person name="Olsson S."/>
            <person name="Huttunen S."/>
            <person name="Landis J.B."/>
            <person name="Wickett N.J."/>
            <person name="Johnson M.G."/>
            <person name="Rensing S.A."/>
            <person name="Grimwood J."/>
            <person name="Schmutz J."/>
            <person name="Mcdaniel S.F."/>
        </authorList>
    </citation>
    <scope>NUCLEOTIDE SEQUENCE</scope>
    <source>
        <strain evidence="13">R40</strain>
    </source>
</reference>
<feature type="domain" description="Pectinesterase inhibitor" evidence="12">
    <location>
        <begin position="47"/>
        <end position="195"/>
    </location>
</feature>
<keyword evidence="7 10" id="KW-0378">Hydrolase</keyword>
<evidence type="ECO:0000313" key="14">
    <source>
        <dbReference type="Proteomes" id="UP000822688"/>
    </source>
</evidence>
<dbReference type="PANTHER" id="PTHR31707">
    <property type="entry name" value="PECTINESTERASE"/>
    <property type="match status" value="1"/>
</dbReference>
<dbReference type="GO" id="GO:0042545">
    <property type="term" value="P:cell wall modification"/>
    <property type="evidence" value="ECO:0007669"/>
    <property type="project" value="UniProtKB-UniRule"/>
</dbReference>
<evidence type="ECO:0000256" key="3">
    <source>
        <dbReference type="ARBA" id="ARBA00006027"/>
    </source>
</evidence>
<dbReference type="SUPFAM" id="SSF101148">
    <property type="entry name" value="Plant invertase/pectin methylesterase inhibitor"/>
    <property type="match status" value="1"/>
</dbReference>
<evidence type="ECO:0000256" key="6">
    <source>
        <dbReference type="ARBA" id="ARBA00022512"/>
    </source>
</evidence>
<name>A0A8T0H9L7_CERPU</name>
<dbReference type="InterPro" id="IPR033131">
    <property type="entry name" value="Pectinesterase_Asp_AS"/>
</dbReference>
<dbReference type="GO" id="GO:0004857">
    <property type="term" value="F:enzyme inhibitor activity"/>
    <property type="evidence" value="ECO:0007669"/>
    <property type="project" value="InterPro"/>
</dbReference>
<evidence type="ECO:0000256" key="10">
    <source>
        <dbReference type="RuleBase" id="RU000589"/>
    </source>
</evidence>
<dbReference type="Pfam" id="PF01095">
    <property type="entry name" value="Pectinesterase"/>
    <property type="match status" value="1"/>
</dbReference>
<dbReference type="InterPro" id="IPR012334">
    <property type="entry name" value="Pectin_lyas_fold"/>
</dbReference>
<dbReference type="PROSITE" id="PS00503">
    <property type="entry name" value="PECTINESTERASE_2"/>
    <property type="match status" value="1"/>
</dbReference>
<protein>
    <recommendedName>
        <fullName evidence="5 10">Pectinesterase</fullName>
        <ecNumber evidence="5 10">3.1.1.11</ecNumber>
    </recommendedName>
</protein>
<dbReference type="FunFam" id="2.160.20.10:FF:000029">
    <property type="entry name" value="Pectinesterase 4"/>
    <property type="match status" value="1"/>
</dbReference>
<dbReference type="CDD" id="cd15798">
    <property type="entry name" value="PMEI-like_3"/>
    <property type="match status" value="1"/>
</dbReference>
<comment type="pathway">
    <text evidence="2 10">Glycan metabolism; pectin degradation; 2-dehydro-3-deoxy-D-gluconate from pectin: step 1/5.</text>
</comment>
<dbReference type="Proteomes" id="UP000822688">
    <property type="component" value="Chromosome 7"/>
</dbReference>
<evidence type="ECO:0000256" key="8">
    <source>
        <dbReference type="ARBA" id="ARBA00023085"/>
    </source>
</evidence>
<keyword evidence="6 10" id="KW-0134">Cell wall</keyword>
<accession>A0A8T0H9L7</accession>
<comment type="subcellular location">
    <subcellularLocation>
        <location evidence="1 10">Secreted</location>
        <location evidence="1 10">Cell wall</location>
    </subcellularLocation>
</comment>
<evidence type="ECO:0000313" key="13">
    <source>
        <dbReference type="EMBL" id="KAG0567377.1"/>
    </source>
</evidence>
<comment type="function">
    <text evidence="10">Acts in the modification of cell walls via demethylesterification of cell wall pectin.</text>
</comment>
<evidence type="ECO:0000259" key="12">
    <source>
        <dbReference type="SMART" id="SM00856"/>
    </source>
</evidence>
<evidence type="ECO:0000256" key="11">
    <source>
        <dbReference type="SAM" id="Phobius"/>
    </source>
</evidence>
<dbReference type="InterPro" id="IPR035513">
    <property type="entry name" value="Invertase/methylesterase_inhib"/>
</dbReference>
<dbReference type="InterPro" id="IPR006501">
    <property type="entry name" value="Pectinesterase_inhib_dom"/>
</dbReference>
<proteinExistence type="inferred from homology"/>
<dbReference type="InterPro" id="IPR011050">
    <property type="entry name" value="Pectin_lyase_fold/virulence"/>
</dbReference>
<dbReference type="InterPro" id="IPR018040">
    <property type="entry name" value="Pectinesterase_Tyr_AS"/>
</dbReference>
<dbReference type="PROSITE" id="PS00800">
    <property type="entry name" value="PECTINESTERASE_1"/>
    <property type="match status" value="1"/>
</dbReference>
<keyword evidence="10" id="KW-0964">Secreted</keyword>
<dbReference type="Gene3D" id="2.160.20.10">
    <property type="entry name" value="Single-stranded right-handed beta-helix, Pectin lyase-like"/>
    <property type="match status" value="1"/>
</dbReference>
<dbReference type="EC" id="3.1.1.11" evidence="5 10"/>
<dbReference type="SUPFAM" id="SSF51126">
    <property type="entry name" value="Pectin lyase-like"/>
    <property type="match status" value="1"/>
</dbReference>
<dbReference type="GO" id="GO:0030599">
    <property type="term" value="F:pectinesterase activity"/>
    <property type="evidence" value="ECO:0007669"/>
    <property type="project" value="UniProtKB-UniRule"/>
</dbReference>
<evidence type="ECO:0000256" key="7">
    <source>
        <dbReference type="ARBA" id="ARBA00022801"/>
    </source>
</evidence>
<dbReference type="Gene3D" id="1.20.140.40">
    <property type="entry name" value="Invertase/pectin methylesterase inhibitor family protein"/>
    <property type="match status" value="1"/>
</dbReference>